<keyword evidence="2" id="KW-1185">Reference proteome</keyword>
<proteinExistence type="predicted"/>
<comment type="caution">
    <text evidence="1">The sequence shown here is derived from an EMBL/GenBank/DDBJ whole genome shotgun (WGS) entry which is preliminary data.</text>
</comment>
<reference evidence="1" key="1">
    <citation type="submission" date="2022-05" db="EMBL/GenBank/DDBJ databases">
        <title>Chromosome-level genome of Chaenocephalus aceratus.</title>
        <authorList>
            <person name="Park H."/>
        </authorList>
    </citation>
    <scope>NUCLEOTIDE SEQUENCE</scope>
    <source>
        <strain evidence="1">KU_202001</strain>
    </source>
</reference>
<dbReference type="Proteomes" id="UP001057452">
    <property type="component" value="Chromosome 14"/>
</dbReference>
<name>A0ACB9WKH8_CHAAC</name>
<evidence type="ECO:0000313" key="1">
    <source>
        <dbReference type="EMBL" id="KAI4813901.1"/>
    </source>
</evidence>
<gene>
    <name evidence="1" type="ORF">KUCAC02_003122</name>
</gene>
<protein>
    <submittedName>
        <fullName evidence="1">Uncharacterized protein</fullName>
    </submittedName>
</protein>
<evidence type="ECO:0000313" key="2">
    <source>
        <dbReference type="Proteomes" id="UP001057452"/>
    </source>
</evidence>
<organism evidence="1 2">
    <name type="scientific">Chaenocephalus aceratus</name>
    <name type="common">Blackfin icefish</name>
    <name type="synonym">Chaenichthys aceratus</name>
    <dbReference type="NCBI Taxonomy" id="36190"/>
    <lineage>
        <taxon>Eukaryota</taxon>
        <taxon>Metazoa</taxon>
        <taxon>Chordata</taxon>
        <taxon>Craniata</taxon>
        <taxon>Vertebrata</taxon>
        <taxon>Euteleostomi</taxon>
        <taxon>Actinopterygii</taxon>
        <taxon>Neopterygii</taxon>
        <taxon>Teleostei</taxon>
        <taxon>Neoteleostei</taxon>
        <taxon>Acanthomorphata</taxon>
        <taxon>Eupercaria</taxon>
        <taxon>Perciformes</taxon>
        <taxon>Notothenioidei</taxon>
        <taxon>Channichthyidae</taxon>
        <taxon>Chaenocephalus</taxon>
    </lineage>
</organism>
<sequence>MQSRVRQKTGLLSLVGVDGLYHTIPKKCVPMTIKALSARLVALRTWIGLRQSPSYEHLRAEWKQEEEEVRWKKEDRGERNGPDKVARSAREE</sequence>
<accession>A0ACB9WKH8</accession>
<dbReference type="EMBL" id="CM043798">
    <property type="protein sequence ID" value="KAI4813901.1"/>
    <property type="molecule type" value="Genomic_DNA"/>
</dbReference>